<protein>
    <submittedName>
        <fullName evidence="1">Uncharacterized protein</fullName>
    </submittedName>
</protein>
<proteinExistence type="predicted"/>
<sequence length="77" mass="8763">REAIAADIYSWPRLSTYKCNSNLKLKFRPITCSGGGVIQSRLAIADTRRGLPTTPIMELRLKCYFPAERPFFTQINV</sequence>
<dbReference type="EMBL" id="QPFP01000048">
    <property type="protein sequence ID" value="TEB26478.1"/>
    <property type="molecule type" value="Genomic_DNA"/>
</dbReference>
<organism evidence="1 2">
    <name type="scientific">Coprinellus micaceus</name>
    <name type="common">Glistening ink-cap mushroom</name>
    <name type="synonym">Coprinus micaceus</name>
    <dbReference type="NCBI Taxonomy" id="71717"/>
    <lineage>
        <taxon>Eukaryota</taxon>
        <taxon>Fungi</taxon>
        <taxon>Dikarya</taxon>
        <taxon>Basidiomycota</taxon>
        <taxon>Agaricomycotina</taxon>
        <taxon>Agaricomycetes</taxon>
        <taxon>Agaricomycetidae</taxon>
        <taxon>Agaricales</taxon>
        <taxon>Agaricineae</taxon>
        <taxon>Psathyrellaceae</taxon>
        <taxon>Coprinellus</taxon>
    </lineage>
</organism>
<comment type="caution">
    <text evidence="1">The sequence shown here is derived from an EMBL/GenBank/DDBJ whole genome shotgun (WGS) entry which is preliminary data.</text>
</comment>
<dbReference type="Proteomes" id="UP000298030">
    <property type="component" value="Unassembled WGS sequence"/>
</dbReference>
<gene>
    <name evidence="1" type="ORF">FA13DRAFT_1890294</name>
</gene>
<name>A0A4Y7SXW7_COPMI</name>
<evidence type="ECO:0000313" key="2">
    <source>
        <dbReference type="Proteomes" id="UP000298030"/>
    </source>
</evidence>
<evidence type="ECO:0000313" key="1">
    <source>
        <dbReference type="EMBL" id="TEB26478.1"/>
    </source>
</evidence>
<feature type="non-terminal residue" evidence="1">
    <location>
        <position position="1"/>
    </location>
</feature>
<reference evidence="1 2" key="1">
    <citation type="journal article" date="2019" name="Nat. Ecol. Evol.">
        <title>Megaphylogeny resolves global patterns of mushroom evolution.</title>
        <authorList>
            <person name="Varga T."/>
            <person name="Krizsan K."/>
            <person name="Foldi C."/>
            <person name="Dima B."/>
            <person name="Sanchez-Garcia M."/>
            <person name="Sanchez-Ramirez S."/>
            <person name="Szollosi G.J."/>
            <person name="Szarkandi J.G."/>
            <person name="Papp V."/>
            <person name="Albert L."/>
            <person name="Andreopoulos W."/>
            <person name="Angelini C."/>
            <person name="Antonin V."/>
            <person name="Barry K.W."/>
            <person name="Bougher N.L."/>
            <person name="Buchanan P."/>
            <person name="Buyck B."/>
            <person name="Bense V."/>
            <person name="Catcheside P."/>
            <person name="Chovatia M."/>
            <person name="Cooper J."/>
            <person name="Damon W."/>
            <person name="Desjardin D."/>
            <person name="Finy P."/>
            <person name="Geml J."/>
            <person name="Haridas S."/>
            <person name="Hughes K."/>
            <person name="Justo A."/>
            <person name="Karasinski D."/>
            <person name="Kautmanova I."/>
            <person name="Kiss B."/>
            <person name="Kocsube S."/>
            <person name="Kotiranta H."/>
            <person name="LaButti K.M."/>
            <person name="Lechner B.E."/>
            <person name="Liimatainen K."/>
            <person name="Lipzen A."/>
            <person name="Lukacs Z."/>
            <person name="Mihaltcheva S."/>
            <person name="Morgado L.N."/>
            <person name="Niskanen T."/>
            <person name="Noordeloos M.E."/>
            <person name="Ohm R.A."/>
            <person name="Ortiz-Santana B."/>
            <person name="Ovrebo C."/>
            <person name="Racz N."/>
            <person name="Riley R."/>
            <person name="Savchenko A."/>
            <person name="Shiryaev A."/>
            <person name="Soop K."/>
            <person name="Spirin V."/>
            <person name="Szebenyi C."/>
            <person name="Tomsovsky M."/>
            <person name="Tulloss R.E."/>
            <person name="Uehling J."/>
            <person name="Grigoriev I.V."/>
            <person name="Vagvolgyi C."/>
            <person name="Papp T."/>
            <person name="Martin F.M."/>
            <person name="Miettinen O."/>
            <person name="Hibbett D.S."/>
            <person name="Nagy L.G."/>
        </authorList>
    </citation>
    <scope>NUCLEOTIDE SEQUENCE [LARGE SCALE GENOMIC DNA]</scope>
    <source>
        <strain evidence="1 2">FP101781</strain>
    </source>
</reference>
<dbReference type="AlphaFoldDB" id="A0A4Y7SXW7"/>
<accession>A0A4Y7SXW7</accession>
<keyword evidence="2" id="KW-1185">Reference proteome</keyword>